<proteinExistence type="predicted"/>
<reference evidence="1 3" key="2">
    <citation type="journal article" date="2013" name="Nature">
        <title>Insights into bilaterian evolution from three spiralian genomes.</title>
        <authorList>
            <person name="Simakov O."/>
            <person name="Marletaz F."/>
            <person name="Cho S.J."/>
            <person name="Edsinger-Gonzales E."/>
            <person name="Havlak P."/>
            <person name="Hellsten U."/>
            <person name="Kuo D.H."/>
            <person name="Larsson T."/>
            <person name="Lv J."/>
            <person name="Arendt D."/>
            <person name="Savage R."/>
            <person name="Osoegawa K."/>
            <person name="de Jong P."/>
            <person name="Grimwood J."/>
            <person name="Chapman J.A."/>
            <person name="Shapiro H."/>
            <person name="Aerts A."/>
            <person name="Otillar R.P."/>
            <person name="Terry A.Y."/>
            <person name="Boore J.L."/>
            <person name="Grigoriev I.V."/>
            <person name="Lindberg D.R."/>
            <person name="Seaver E.C."/>
            <person name="Weisblat D.A."/>
            <person name="Putnam N.H."/>
            <person name="Rokhsar D.S."/>
        </authorList>
    </citation>
    <scope>NUCLEOTIDE SEQUENCE</scope>
</reference>
<dbReference type="GeneID" id="20211261"/>
<dbReference type="EMBL" id="AMQM01001636">
    <property type="status" value="NOT_ANNOTATED_CDS"/>
    <property type="molecule type" value="Genomic_DNA"/>
</dbReference>
<gene>
    <name evidence="2" type="primary">20211261</name>
    <name evidence="1" type="ORF">HELRODRAFT_189411</name>
</gene>
<dbReference type="EnsemblMetazoa" id="HelroT189411">
    <property type="protein sequence ID" value="HelroP189411"/>
    <property type="gene ID" value="HelroG189411"/>
</dbReference>
<protein>
    <submittedName>
        <fullName evidence="1 2">Uncharacterized protein</fullName>
    </submittedName>
</protein>
<keyword evidence="3" id="KW-1185">Reference proteome</keyword>
<dbReference type="CTD" id="20211261"/>
<accession>T1FR14</accession>
<evidence type="ECO:0000313" key="3">
    <source>
        <dbReference type="Proteomes" id="UP000015101"/>
    </source>
</evidence>
<reference evidence="3" key="1">
    <citation type="submission" date="2012-12" db="EMBL/GenBank/DDBJ databases">
        <authorList>
            <person name="Hellsten U."/>
            <person name="Grimwood J."/>
            <person name="Chapman J.A."/>
            <person name="Shapiro H."/>
            <person name="Aerts A."/>
            <person name="Otillar R.P."/>
            <person name="Terry A.Y."/>
            <person name="Boore J.L."/>
            <person name="Simakov O."/>
            <person name="Marletaz F."/>
            <person name="Cho S.-J."/>
            <person name="Edsinger-Gonzales E."/>
            <person name="Havlak P."/>
            <person name="Kuo D.-H."/>
            <person name="Larsson T."/>
            <person name="Lv J."/>
            <person name="Arendt D."/>
            <person name="Savage R."/>
            <person name="Osoegawa K."/>
            <person name="de Jong P."/>
            <person name="Lindberg D.R."/>
            <person name="Seaver E.C."/>
            <person name="Weisblat D.A."/>
            <person name="Putnam N.H."/>
            <person name="Grigoriev I.V."/>
            <person name="Rokhsar D.S."/>
        </authorList>
    </citation>
    <scope>NUCLEOTIDE SEQUENCE</scope>
</reference>
<sequence>MQLTAVGLNSNVIHQPVGETEVGDRLSVRMCRDDSRSSLPGSFIDAPAKSLQFPNKKPIINPLQNLSEFNRCKLAHSKTHGNFVQHHKLDSMFYISDSSPSLSPDEVPCRSLFKDFLAAGNFRGETMKMKNLIISEKSLEETAEEGKHEKNVNCEVDSELNNRLNISNTPKKKNKLARMIDKTLTNKKNK</sequence>
<name>T1FR14_HELRO</name>
<dbReference type="KEGG" id="hro:HELRODRAFT_189411"/>
<evidence type="ECO:0000313" key="1">
    <source>
        <dbReference type="EMBL" id="ESN94494.1"/>
    </source>
</evidence>
<dbReference type="RefSeq" id="XP_009027554.1">
    <property type="nucleotide sequence ID" value="XM_009029306.1"/>
</dbReference>
<dbReference type="EMBL" id="KB097571">
    <property type="protein sequence ID" value="ESN94494.1"/>
    <property type="molecule type" value="Genomic_DNA"/>
</dbReference>
<dbReference type="Proteomes" id="UP000015101">
    <property type="component" value="Unassembled WGS sequence"/>
</dbReference>
<dbReference type="HOGENOM" id="CLU_1429469_0_0_1"/>
<dbReference type="AlphaFoldDB" id="T1FR14"/>
<evidence type="ECO:0000313" key="2">
    <source>
        <dbReference type="EnsemblMetazoa" id="HelroP189411"/>
    </source>
</evidence>
<organism evidence="2 3">
    <name type="scientific">Helobdella robusta</name>
    <name type="common">Californian leech</name>
    <dbReference type="NCBI Taxonomy" id="6412"/>
    <lineage>
        <taxon>Eukaryota</taxon>
        <taxon>Metazoa</taxon>
        <taxon>Spiralia</taxon>
        <taxon>Lophotrochozoa</taxon>
        <taxon>Annelida</taxon>
        <taxon>Clitellata</taxon>
        <taxon>Hirudinea</taxon>
        <taxon>Rhynchobdellida</taxon>
        <taxon>Glossiphoniidae</taxon>
        <taxon>Helobdella</taxon>
    </lineage>
</organism>
<dbReference type="InParanoid" id="T1FR14"/>
<reference evidence="2" key="3">
    <citation type="submission" date="2015-06" db="UniProtKB">
        <authorList>
            <consortium name="EnsemblMetazoa"/>
        </authorList>
    </citation>
    <scope>IDENTIFICATION</scope>
</reference>